<protein>
    <submittedName>
        <fullName evidence="2">Ogr/Delta-like zinc finger</fullName>
    </submittedName>
</protein>
<dbReference type="Proteomes" id="UP000198844">
    <property type="component" value="Unassembled WGS sequence"/>
</dbReference>
<evidence type="ECO:0000313" key="3">
    <source>
        <dbReference type="Proteomes" id="UP000198844"/>
    </source>
</evidence>
<dbReference type="InterPro" id="IPR007684">
    <property type="entry name" value="Znf_Ogr/Delta"/>
</dbReference>
<dbReference type="AlphaFoldDB" id="A0A1I7ES89"/>
<gene>
    <name evidence="2" type="ORF">SAMN05192563_10734</name>
</gene>
<proteinExistence type="predicted"/>
<reference evidence="2 3" key="1">
    <citation type="submission" date="2016-10" db="EMBL/GenBank/DDBJ databases">
        <authorList>
            <person name="de Groot N.N."/>
        </authorList>
    </citation>
    <scope>NUCLEOTIDE SEQUENCE [LARGE SCALE GENOMIC DNA]</scope>
    <source>
        <strain evidence="2 3">LMG 27731</strain>
    </source>
</reference>
<feature type="domain" description="Zinc finger Ogr/Delta-type" evidence="1">
    <location>
        <begin position="214"/>
        <end position="254"/>
    </location>
</feature>
<dbReference type="RefSeq" id="WP_425270771.1">
    <property type="nucleotide sequence ID" value="NZ_FPBH01000073.1"/>
</dbReference>
<evidence type="ECO:0000313" key="2">
    <source>
        <dbReference type="EMBL" id="SFU26787.1"/>
    </source>
</evidence>
<dbReference type="Pfam" id="PF04606">
    <property type="entry name" value="Ogr_Delta"/>
    <property type="match status" value="1"/>
</dbReference>
<evidence type="ECO:0000259" key="1">
    <source>
        <dbReference type="Pfam" id="PF04606"/>
    </source>
</evidence>
<accession>A0A1I7ES89</accession>
<organism evidence="2 3">
    <name type="scientific">Paraburkholderia aspalathi</name>
    <dbReference type="NCBI Taxonomy" id="1324617"/>
    <lineage>
        <taxon>Bacteria</taxon>
        <taxon>Pseudomonadati</taxon>
        <taxon>Pseudomonadota</taxon>
        <taxon>Betaproteobacteria</taxon>
        <taxon>Burkholderiales</taxon>
        <taxon>Burkholderiaceae</taxon>
        <taxon>Paraburkholderia</taxon>
    </lineage>
</organism>
<dbReference type="EMBL" id="FPBH01000073">
    <property type="protein sequence ID" value="SFU26787.1"/>
    <property type="molecule type" value="Genomic_DNA"/>
</dbReference>
<name>A0A1I7ES89_9BURK</name>
<sequence length="293" mass="32751">MWGEDEITPSQRVEAWAALWGIRQFQQFGGAPVGVWRELRRLKVEDLPTAEESPAIMAAWHAAQKTETHKADWAQYARAMGGVAGQERLIYVKRTTQHREGHYGIAPVKVPYGVAATGVAYIVDGMCAYSKETEIFVPATRYEWRKVERSGEAASARTCVNNCTRSVRPGVAQFDCAAGSQRRNQRMWGRGRREAGSMEPVEQGIPMTQMKIDCPCCSGEIDARHTEGLSTTLRRMYFVCEDCGYQTPAGFEILFSLSPSSRPREGVSLEVRPSPMLRGAVNARTTMLREDRP</sequence>